<dbReference type="InterPro" id="IPR006976">
    <property type="entry name" value="VanZ-like"/>
</dbReference>
<keyword evidence="1" id="KW-1133">Transmembrane helix</keyword>
<organism evidence="3 4">
    <name type="scientific">Nocardioides zeae</name>
    <dbReference type="NCBI Taxonomy" id="1457234"/>
    <lineage>
        <taxon>Bacteria</taxon>
        <taxon>Bacillati</taxon>
        <taxon>Actinomycetota</taxon>
        <taxon>Actinomycetes</taxon>
        <taxon>Propionibacteriales</taxon>
        <taxon>Nocardioidaceae</taxon>
        <taxon>Nocardioides</taxon>
    </lineage>
</organism>
<dbReference type="EMBL" id="JAAGXA010000012">
    <property type="protein sequence ID" value="NEN79839.1"/>
    <property type="molecule type" value="Genomic_DNA"/>
</dbReference>
<name>A0A6P0HM94_9ACTN</name>
<keyword evidence="4" id="KW-1185">Reference proteome</keyword>
<keyword evidence="1" id="KW-0812">Transmembrane</keyword>
<dbReference type="Pfam" id="PF04892">
    <property type="entry name" value="VanZ"/>
    <property type="match status" value="1"/>
</dbReference>
<feature type="transmembrane region" description="Helical" evidence="1">
    <location>
        <begin position="6"/>
        <end position="28"/>
    </location>
</feature>
<feature type="transmembrane region" description="Helical" evidence="1">
    <location>
        <begin position="159"/>
        <end position="176"/>
    </location>
</feature>
<feature type="domain" description="VanZ-like" evidence="2">
    <location>
        <begin position="55"/>
        <end position="170"/>
    </location>
</feature>
<comment type="caution">
    <text evidence="3">The sequence shown here is derived from an EMBL/GenBank/DDBJ whole genome shotgun (WGS) entry which is preliminary data.</text>
</comment>
<dbReference type="RefSeq" id="WP_163773387.1">
    <property type="nucleotide sequence ID" value="NZ_JAAGXA010000012.1"/>
</dbReference>
<feature type="transmembrane region" description="Helical" evidence="1">
    <location>
        <begin position="120"/>
        <end position="139"/>
    </location>
</feature>
<accession>A0A6P0HM94</accession>
<evidence type="ECO:0000256" key="1">
    <source>
        <dbReference type="SAM" id="Phobius"/>
    </source>
</evidence>
<gene>
    <name evidence="3" type="ORF">G3T38_16340</name>
</gene>
<protein>
    <submittedName>
        <fullName evidence="3">VanZ family protein</fullName>
    </submittedName>
</protein>
<dbReference type="Proteomes" id="UP000468687">
    <property type="component" value="Unassembled WGS sequence"/>
</dbReference>
<reference evidence="3 4" key="1">
    <citation type="journal article" date="2014" name="Int. J. Syst. Evol. Microbiol.">
        <title>Nocardioides zeae sp. nov., isolated from the stem of Zea mays.</title>
        <authorList>
            <person name="Glaeser S.P."/>
            <person name="McInroy J.A."/>
            <person name="Busse H.J."/>
            <person name="Kampfer P."/>
        </authorList>
    </citation>
    <scope>NUCLEOTIDE SEQUENCE [LARGE SCALE GENOMIC DNA]</scope>
    <source>
        <strain evidence="3 4">JCM 30728</strain>
    </source>
</reference>
<evidence type="ECO:0000313" key="3">
    <source>
        <dbReference type="EMBL" id="NEN79839.1"/>
    </source>
</evidence>
<sequence length="186" mass="18981">MVTFGGPGVMVLGALLSGLVLAGAALVLARRTGPVFAVAAAGCVWSVVVIALVTLVPATGAPGWVAAETRAEFCSMDYGGPAPDGFWIFDGGQRLLNTALFVPAGLLGTVAACRWRAGWVLVPLLVLGLAAYSGAIELTQLELARLDRACDITDVVDNTTGAVIGAGLGLVAALLLRPWRAASREP</sequence>
<feature type="transmembrane region" description="Helical" evidence="1">
    <location>
        <begin position="95"/>
        <end position="113"/>
    </location>
</feature>
<evidence type="ECO:0000313" key="4">
    <source>
        <dbReference type="Proteomes" id="UP000468687"/>
    </source>
</evidence>
<evidence type="ECO:0000259" key="2">
    <source>
        <dbReference type="Pfam" id="PF04892"/>
    </source>
</evidence>
<keyword evidence="1" id="KW-0472">Membrane</keyword>
<dbReference type="AlphaFoldDB" id="A0A6P0HM94"/>
<feature type="transmembrane region" description="Helical" evidence="1">
    <location>
        <begin position="35"/>
        <end position="56"/>
    </location>
</feature>
<proteinExistence type="predicted"/>